<dbReference type="EMBL" id="KC460990">
    <property type="protein sequence ID" value="AGN89472.1"/>
    <property type="molecule type" value="Genomic_DNA"/>
</dbReference>
<dbReference type="RefSeq" id="YP_008130319.1">
    <property type="nucleotide sequence ID" value="NC_021563.1"/>
</dbReference>
<evidence type="ECO:0000313" key="2">
    <source>
        <dbReference type="Proteomes" id="UP000014420"/>
    </source>
</evidence>
<dbReference type="KEGG" id="vg:15957252"/>
<protein>
    <recommendedName>
        <fullName evidence="3">Ead/Ea22-like family protein</fullName>
    </recommendedName>
</protein>
<evidence type="ECO:0008006" key="3">
    <source>
        <dbReference type="Google" id="ProtNLM"/>
    </source>
</evidence>
<keyword evidence="2" id="KW-1185">Reference proteome</keyword>
<dbReference type="GeneID" id="15957252"/>
<proteinExistence type="predicted"/>
<organism evidence="1 2">
    <name type="scientific">Serratia phage Eta</name>
    <dbReference type="NCBI Taxonomy" id="1282995"/>
    <lineage>
        <taxon>Viruses</taxon>
        <taxon>Duplodnaviria</taxon>
        <taxon>Heunggongvirae</taxon>
        <taxon>Uroviricota</taxon>
        <taxon>Caudoviricetes</taxon>
        <taxon>Sarkviridae</taxon>
        <taxon>Seretavirus</taxon>
        <taxon>Seretavirus eta</taxon>
    </lineage>
</organism>
<gene>
    <name evidence="1" type="ORF">Eta_0026</name>
</gene>
<sequence>MGNKLGELSKPVAWKLHYYGRGHYFEENAHVVALAESMRKAKGDALYSQEYVSALISEHDASQKALKSVTELWNEQRQRIAELEAVKADASEVFKEIGNELGCNPDNESIMAAIDELKEREKRVVALAGGNAELWETMAARLEAAEKRLATPKPPEKCPTCNRRYTLESYAHGECAICGDPFDADDALRAMGFTVEGDE</sequence>
<name>R9W086_9CAUD</name>
<accession>R9W086</accession>
<dbReference type="Proteomes" id="UP000014420">
    <property type="component" value="Segment"/>
</dbReference>
<reference evidence="1 2" key="1">
    <citation type="journal article" date="2014" name="Virol. J.">
        <title>The genome and proteome of Serratia bacteriophage ? which forms unstable lysogens.</title>
        <authorList>
            <person name="Denyes J.M."/>
            <person name="Krell P.J."/>
            <person name="Manderville R.A."/>
            <person name="Ackermann H.W."/>
            <person name="She Y.M."/>
            <person name="Kropinski A.M."/>
        </authorList>
    </citation>
    <scope>NUCLEOTIDE SEQUENCE [LARGE SCALE GENOMIC DNA]</scope>
</reference>
<evidence type="ECO:0000313" key="1">
    <source>
        <dbReference type="EMBL" id="AGN89472.1"/>
    </source>
</evidence>